<dbReference type="AlphaFoldDB" id="A0A7M1S5H2"/>
<keyword evidence="3" id="KW-1185">Reference proteome</keyword>
<evidence type="ECO:0000313" key="3">
    <source>
        <dbReference type="Proteomes" id="UP000595074"/>
    </source>
</evidence>
<dbReference type="EMBL" id="CP063164">
    <property type="protein sequence ID" value="QOR62566.1"/>
    <property type="molecule type" value="Genomic_DNA"/>
</dbReference>
<sequence>MNTLSIDFRPFVEWDNNPFILFDPKGKILYLNNSAEILLGYVSKKELFDLALAYAPQNFGYKTTALSLRYEVFNFYSITVGYENEEQLSIRFYNAPRIRNSIPVEKEKLSMTDINLLLEANIALFKTKNPNQLQLLTDPDLPQLKIDQNRFSKLLRKVLESFRSSDSIQIALKLLVGEHVIIDNQKTAIAQLSVSANGRYTDADKEIVSLSEQCNISCNLQEFIVKLEIPLIQ</sequence>
<reference evidence="2 3" key="1">
    <citation type="submission" date="2020-10" db="EMBL/GenBank/DDBJ databases">
        <title>The genome of sulfurovum sp.</title>
        <authorList>
            <person name="Xie S."/>
            <person name="Shao Z."/>
            <person name="Jiang L."/>
        </authorList>
    </citation>
    <scope>NUCLEOTIDE SEQUENCE [LARGE SCALE GENOMIC DNA]</scope>
    <source>
        <strain evidence="2 3">ST-419</strain>
    </source>
</reference>
<dbReference type="InterPro" id="IPR000014">
    <property type="entry name" value="PAS"/>
</dbReference>
<dbReference type="KEGG" id="sinu:IMZ28_03595"/>
<protein>
    <recommendedName>
        <fullName evidence="1">PAS domain-containing protein</fullName>
    </recommendedName>
</protein>
<dbReference type="Proteomes" id="UP000595074">
    <property type="component" value="Chromosome"/>
</dbReference>
<dbReference type="RefSeq" id="WP_197549384.1">
    <property type="nucleotide sequence ID" value="NZ_CP063164.1"/>
</dbReference>
<organism evidence="2 3">
    <name type="scientific">Sulfurovum indicum</name>
    <dbReference type="NCBI Taxonomy" id="2779528"/>
    <lineage>
        <taxon>Bacteria</taxon>
        <taxon>Pseudomonadati</taxon>
        <taxon>Campylobacterota</taxon>
        <taxon>Epsilonproteobacteria</taxon>
        <taxon>Campylobacterales</taxon>
        <taxon>Sulfurovaceae</taxon>
        <taxon>Sulfurovum</taxon>
    </lineage>
</organism>
<gene>
    <name evidence="2" type="ORF">IMZ28_03595</name>
</gene>
<name>A0A7M1S5H2_9BACT</name>
<accession>A0A7M1S5H2</accession>
<dbReference type="PROSITE" id="PS50112">
    <property type="entry name" value="PAS"/>
    <property type="match status" value="1"/>
</dbReference>
<evidence type="ECO:0000313" key="2">
    <source>
        <dbReference type="EMBL" id="QOR62566.1"/>
    </source>
</evidence>
<feature type="domain" description="PAS" evidence="1">
    <location>
        <begin position="18"/>
        <end position="41"/>
    </location>
</feature>
<proteinExistence type="predicted"/>
<evidence type="ECO:0000259" key="1">
    <source>
        <dbReference type="PROSITE" id="PS50112"/>
    </source>
</evidence>